<feature type="transmembrane region" description="Helical" evidence="1">
    <location>
        <begin position="136"/>
        <end position="155"/>
    </location>
</feature>
<dbReference type="EMBL" id="BAAABV010000032">
    <property type="protein sequence ID" value="GAA0323657.1"/>
    <property type="molecule type" value="Genomic_DNA"/>
</dbReference>
<keyword evidence="1" id="KW-1133">Transmembrane helix</keyword>
<dbReference type="Proteomes" id="UP001501867">
    <property type="component" value="Unassembled WGS sequence"/>
</dbReference>
<protein>
    <recommendedName>
        <fullName evidence="4">Integral membrane protein</fullName>
    </recommendedName>
</protein>
<organism evidence="2 3">
    <name type="scientific">Streptomyces polychromogenes</name>
    <dbReference type="NCBI Taxonomy" id="67342"/>
    <lineage>
        <taxon>Bacteria</taxon>
        <taxon>Bacillati</taxon>
        <taxon>Actinomycetota</taxon>
        <taxon>Actinomycetes</taxon>
        <taxon>Kitasatosporales</taxon>
        <taxon>Streptomycetaceae</taxon>
        <taxon>Streptomyces</taxon>
    </lineage>
</organism>
<feature type="transmembrane region" description="Helical" evidence="1">
    <location>
        <begin position="74"/>
        <end position="92"/>
    </location>
</feature>
<keyword evidence="1" id="KW-0472">Membrane</keyword>
<evidence type="ECO:0000313" key="3">
    <source>
        <dbReference type="Proteomes" id="UP001501867"/>
    </source>
</evidence>
<sequence>MTPRPTLDSLRRLLRQERDDAWAVRLLPRLVLGLAAAYTVFVLASAGMASFITVCVLIAFAGGVWLLRRRGQLLLALGSTVVTAAMTGYLAAAGDIARGSAGGLLSGQAVFGYWALGGMALLGAWMLKRPRGRRGVTVVLADVLLIGASGVGMLAPAWGVPLGFLCVVGVLAVRGGSFHRVSKRERGVRSRVFRRFMSAADTDAR</sequence>
<feature type="transmembrane region" description="Helical" evidence="1">
    <location>
        <begin position="104"/>
        <end position="124"/>
    </location>
</feature>
<accession>A0ABP3FTS4</accession>
<evidence type="ECO:0000313" key="2">
    <source>
        <dbReference type="EMBL" id="GAA0323657.1"/>
    </source>
</evidence>
<gene>
    <name evidence="2" type="ORF">GCM10010302_73520</name>
</gene>
<feature type="transmembrane region" description="Helical" evidence="1">
    <location>
        <begin position="47"/>
        <end position="67"/>
    </location>
</feature>
<reference evidence="3" key="1">
    <citation type="journal article" date="2019" name="Int. J. Syst. Evol. Microbiol.">
        <title>The Global Catalogue of Microorganisms (GCM) 10K type strain sequencing project: providing services to taxonomists for standard genome sequencing and annotation.</title>
        <authorList>
            <consortium name="The Broad Institute Genomics Platform"/>
            <consortium name="The Broad Institute Genome Sequencing Center for Infectious Disease"/>
            <person name="Wu L."/>
            <person name="Ma J."/>
        </authorList>
    </citation>
    <scope>NUCLEOTIDE SEQUENCE [LARGE SCALE GENOMIC DNA]</scope>
    <source>
        <strain evidence="3">JCM 4505</strain>
    </source>
</reference>
<name>A0ABP3FTS4_9ACTN</name>
<keyword evidence="1" id="KW-0812">Transmembrane</keyword>
<proteinExistence type="predicted"/>
<evidence type="ECO:0000256" key="1">
    <source>
        <dbReference type="SAM" id="Phobius"/>
    </source>
</evidence>
<evidence type="ECO:0008006" key="4">
    <source>
        <dbReference type="Google" id="ProtNLM"/>
    </source>
</evidence>
<comment type="caution">
    <text evidence="2">The sequence shown here is derived from an EMBL/GenBank/DDBJ whole genome shotgun (WGS) entry which is preliminary data.</text>
</comment>
<dbReference type="RefSeq" id="WP_344169609.1">
    <property type="nucleotide sequence ID" value="NZ_BAAABV010000032.1"/>
</dbReference>
<feature type="transmembrane region" description="Helical" evidence="1">
    <location>
        <begin position="21"/>
        <end position="41"/>
    </location>
</feature>
<keyword evidence="3" id="KW-1185">Reference proteome</keyword>